<feature type="region of interest" description="Disordered" evidence="1">
    <location>
        <begin position="498"/>
        <end position="549"/>
    </location>
</feature>
<evidence type="ECO:0000313" key="4">
    <source>
        <dbReference type="Proteomes" id="UP000700596"/>
    </source>
</evidence>
<proteinExistence type="predicted"/>
<dbReference type="AlphaFoldDB" id="A0A9P9D7K7"/>
<protein>
    <recommendedName>
        <fullName evidence="2">Utp8 beta-propeller domain-containing protein</fullName>
    </recommendedName>
</protein>
<feature type="domain" description="Utp8 beta-propeller" evidence="2">
    <location>
        <begin position="7"/>
        <end position="366"/>
    </location>
</feature>
<reference evidence="3" key="1">
    <citation type="journal article" date="2021" name="Nat. Commun.">
        <title>Genetic determinants of endophytism in the Arabidopsis root mycobiome.</title>
        <authorList>
            <person name="Mesny F."/>
            <person name="Miyauchi S."/>
            <person name="Thiergart T."/>
            <person name="Pickel B."/>
            <person name="Atanasova L."/>
            <person name="Karlsson M."/>
            <person name="Huettel B."/>
            <person name="Barry K.W."/>
            <person name="Haridas S."/>
            <person name="Chen C."/>
            <person name="Bauer D."/>
            <person name="Andreopoulos W."/>
            <person name="Pangilinan J."/>
            <person name="LaButti K."/>
            <person name="Riley R."/>
            <person name="Lipzen A."/>
            <person name="Clum A."/>
            <person name="Drula E."/>
            <person name="Henrissat B."/>
            <person name="Kohler A."/>
            <person name="Grigoriev I.V."/>
            <person name="Martin F.M."/>
            <person name="Hacquard S."/>
        </authorList>
    </citation>
    <scope>NUCLEOTIDE SEQUENCE</scope>
    <source>
        <strain evidence="3">MPI-CAGE-CH-0243</strain>
    </source>
</reference>
<comment type="caution">
    <text evidence="3">The sequence shown here is derived from an EMBL/GenBank/DDBJ whole genome shotgun (WGS) entry which is preliminary data.</text>
</comment>
<evidence type="ECO:0000256" key="1">
    <source>
        <dbReference type="SAM" id="MobiDB-lite"/>
    </source>
</evidence>
<organism evidence="3 4">
    <name type="scientific">Dendryphion nanum</name>
    <dbReference type="NCBI Taxonomy" id="256645"/>
    <lineage>
        <taxon>Eukaryota</taxon>
        <taxon>Fungi</taxon>
        <taxon>Dikarya</taxon>
        <taxon>Ascomycota</taxon>
        <taxon>Pezizomycotina</taxon>
        <taxon>Dothideomycetes</taxon>
        <taxon>Pleosporomycetidae</taxon>
        <taxon>Pleosporales</taxon>
        <taxon>Torulaceae</taxon>
        <taxon>Dendryphion</taxon>
    </lineage>
</organism>
<dbReference type="Pfam" id="PF10395">
    <property type="entry name" value="Utp8_b_propeller"/>
    <property type="match status" value="1"/>
</dbReference>
<feature type="compositionally biased region" description="Polar residues" evidence="1">
    <location>
        <begin position="514"/>
        <end position="523"/>
    </location>
</feature>
<name>A0A9P9D7K7_9PLEO</name>
<evidence type="ECO:0000313" key="3">
    <source>
        <dbReference type="EMBL" id="KAH7113816.1"/>
    </source>
</evidence>
<accession>A0A9P9D7K7</accession>
<sequence>MSSSTEIGVPFTLASLPRPITSAGRTQASVVFSINGSKKRKRTEVATAVDGEGVLVYSLQNPHLATSYALPPQTTFLTSPYSLYRKGTSKIPTRRYTYAAITESSQNDKPKILSFLEEIQKDGTTETVKASYSPAGRIVHIDSIHVADGTHDVLCVSQGGHVDCLAHNFEKRLWEADLPVLFAGNSKDLEVEFVSSTTAKAAVRGLLRNREDIATLLDPPQAQAHDIAELTPVLCVIFRRSDHQRLFTLFQIQPRSPDLITALASPIKHLLTWELTLPGPQSTPTEARQQYYLHASTGILHQLSDNCMISYDLSGTVPRSYSHVEPSNFGIESFLRISPDLLFTVSTKSFGILDVKYSSIQAQLPFSPQTTTGDEAKKRKAAEIDIPDGQDSVPALIHYFSDLNLAVVLSEQEILGIPLDSSVTRKRTKTVGSLLINSIGKGFAEKKPVADEGEGSQLSKLTQKLDRYASKGRVADFENALASHLGIELVSSNSLNEDLDSSSNAEIPNGHDASASTNGTSDEAATMEGGQQEASEKDPQRWKLPTKNSNPTQYRQLALFTLGQIFQLARSDSPSSKALGHRSIQITFFPPNAFQWLLSLGYITKESIRRAILTHSTLPLETNLSISDGDIVKAIIELDPELHVLSAVLGQRHFLPIGEVVQAIQVLIQSLDSQPKINTHPRLLTNGAGEDGNDMDVDLASELDSATHDLDHALSLLNDGLHIRSQTLRSALVRLHTFPTTVITSGLRSILPRGKLESLIRILHSELRNGGWTSLYEFSDSDLQSTSEGPENQAVAIIASLLSCALDAIGTSAWLGTRGAIIDSTEDMIDDLLHDTAEALSGFWEGRFMTGLLNEFLRYAHKLPHTNKPSNERLQEQGKPIVVKNTIDGELPMLPLGSKPDLGIDNKKPGNRKGTRSAREMGLLISKKVPRYSSEKIVMY</sequence>
<dbReference type="InterPro" id="IPR018843">
    <property type="entry name" value="Utp8_b-prop"/>
</dbReference>
<dbReference type="OrthoDB" id="5330858at2759"/>
<dbReference type="EMBL" id="JAGMWT010000018">
    <property type="protein sequence ID" value="KAH7113816.1"/>
    <property type="molecule type" value="Genomic_DNA"/>
</dbReference>
<dbReference type="Proteomes" id="UP000700596">
    <property type="component" value="Unassembled WGS sequence"/>
</dbReference>
<evidence type="ECO:0000259" key="2">
    <source>
        <dbReference type="Pfam" id="PF10395"/>
    </source>
</evidence>
<keyword evidence="4" id="KW-1185">Reference proteome</keyword>
<feature type="region of interest" description="Disordered" evidence="1">
    <location>
        <begin position="898"/>
        <end position="917"/>
    </location>
</feature>
<gene>
    <name evidence="3" type="ORF">B0J11DRAFT_541359</name>
</gene>